<accession>A0AAE1CSA2</accession>
<evidence type="ECO:0000256" key="1">
    <source>
        <dbReference type="SAM" id="MobiDB-lite"/>
    </source>
</evidence>
<organism evidence="2 3">
    <name type="scientific">Elysia crispata</name>
    <name type="common">lettuce slug</name>
    <dbReference type="NCBI Taxonomy" id="231223"/>
    <lineage>
        <taxon>Eukaryota</taxon>
        <taxon>Metazoa</taxon>
        <taxon>Spiralia</taxon>
        <taxon>Lophotrochozoa</taxon>
        <taxon>Mollusca</taxon>
        <taxon>Gastropoda</taxon>
        <taxon>Heterobranchia</taxon>
        <taxon>Euthyneura</taxon>
        <taxon>Panpulmonata</taxon>
        <taxon>Sacoglossa</taxon>
        <taxon>Placobranchoidea</taxon>
        <taxon>Plakobranchidae</taxon>
        <taxon>Elysia</taxon>
    </lineage>
</organism>
<dbReference type="EMBL" id="JAWDGP010006957">
    <property type="protein sequence ID" value="KAK3732522.1"/>
    <property type="molecule type" value="Genomic_DNA"/>
</dbReference>
<protein>
    <submittedName>
        <fullName evidence="2">Uncharacterized protein</fullName>
    </submittedName>
</protein>
<proteinExistence type="predicted"/>
<feature type="region of interest" description="Disordered" evidence="1">
    <location>
        <begin position="52"/>
        <end position="78"/>
    </location>
</feature>
<sequence length="78" mass="9028">MKYEALLLDKHFFWFVKKRNVFGGIWEKSKMDRLPLGPPALIKSGHASVGLRSDQSNQYKSQTRNYSSTLQSHLTDSR</sequence>
<comment type="caution">
    <text evidence="2">The sequence shown here is derived from an EMBL/GenBank/DDBJ whole genome shotgun (WGS) entry which is preliminary data.</text>
</comment>
<feature type="compositionally biased region" description="Polar residues" evidence="1">
    <location>
        <begin position="53"/>
        <end position="78"/>
    </location>
</feature>
<keyword evidence="3" id="KW-1185">Reference proteome</keyword>
<reference evidence="2" key="1">
    <citation type="journal article" date="2023" name="G3 (Bethesda)">
        <title>A reference genome for the long-term kleptoplast-retaining sea slug Elysia crispata morphotype clarki.</title>
        <authorList>
            <person name="Eastman K.E."/>
            <person name="Pendleton A.L."/>
            <person name="Shaikh M.A."/>
            <person name="Suttiyut T."/>
            <person name="Ogas R."/>
            <person name="Tomko P."/>
            <person name="Gavelis G."/>
            <person name="Widhalm J.R."/>
            <person name="Wisecaver J.H."/>
        </authorList>
    </citation>
    <scope>NUCLEOTIDE SEQUENCE</scope>
    <source>
        <strain evidence="2">ECLA1</strain>
    </source>
</reference>
<dbReference type="AlphaFoldDB" id="A0AAE1CSA2"/>
<dbReference type="Proteomes" id="UP001283361">
    <property type="component" value="Unassembled WGS sequence"/>
</dbReference>
<name>A0AAE1CSA2_9GAST</name>
<gene>
    <name evidence="2" type="ORF">RRG08_030722</name>
</gene>
<evidence type="ECO:0000313" key="2">
    <source>
        <dbReference type="EMBL" id="KAK3732522.1"/>
    </source>
</evidence>
<evidence type="ECO:0000313" key="3">
    <source>
        <dbReference type="Proteomes" id="UP001283361"/>
    </source>
</evidence>